<dbReference type="Pfam" id="PF13650">
    <property type="entry name" value="Asp_protease_2"/>
    <property type="match status" value="1"/>
</dbReference>
<evidence type="ECO:0000256" key="1">
    <source>
        <dbReference type="ARBA" id="ARBA00022801"/>
    </source>
</evidence>
<dbReference type="InterPro" id="IPR001995">
    <property type="entry name" value="Peptidase_A2_cat"/>
</dbReference>
<dbReference type="InterPro" id="IPR043734">
    <property type="entry name" value="DUF5678"/>
</dbReference>
<dbReference type="InterPro" id="IPR001969">
    <property type="entry name" value="Aspartic_peptidase_AS"/>
</dbReference>
<dbReference type="AlphaFoldDB" id="A0A7Z9E4K0"/>
<organism evidence="3 4">
    <name type="scientific">Planktothrix serta PCC 8927</name>
    <dbReference type="NCBI Taxonomy" id="671068"/>
    <lineage>
        <taxon>Bacteria</taxon>
        <taxon>Bacillati</taxon>
        <taxon>Cyanobacteriota</taxon>
        <taxon>Cyanophyceae</taxon>
        <taxon>Oscillatoriophycideae</taxon>
        <taxon>Oscillatoriales</taxon>
        <taxon>Microcoleaceae</taxon>
        <taxon>Planktothrix</taxon>
    </lineage>
</organism>
<evidence type="ECO:0000313" key="3">
    <source>
        <dbReference type="EMBL" id="VXD22709.1"/>
    </source>
</evidence>
<reference evidence="3" key="1">
    <citation type="submission" date="2019-10" db="EMBL/GenBank/DDBJ databases">
        <authorList>
            <consortium name="Genoscope - CEA"/>
            <person name="William W."/>
        </authorList>
    </citation>
    <scope>NUCLEOTIDE SEQUENCE [LARGE SCALE GENOMIC DNA]</scope>
    <source>
        <strain evidence="3">BBR_PRJEB10992</strain>
    </source>
</reference>
<name>A0A7Z9E4K0_9CYAN</name>
<dbReference type="Proteomes" id="UP000184550">
    <property type="component" value="Unassembled WGS sequence"/>
</dbReference>
<dbReference type="SUPFAM" id="SSF50630">
    <property type="entry name" value="Acid proteases"/>
    <property type="match status" value="1"/>
</dbReference>
<evidence type="ECO:0000313" key="4">
    <source>
        <dbReference type="Proteomes" id="UP000184550"/>
    </source>
</evidence>
<sequence length="205" mass="23732">MEPEYATTNDWYKANRPKLKKYRGQWIAYTNQGVISHDRDYDKMKDGIPPDTAKLSYTIDRIHESEFIEPVKFYPIRMRSLKSHDWQPRYEVTIKFQNSENVQILVDSGAELSLISKKLGEDLGYTKGSEEVNNQAEGVGGSIEYLLRQVEIQLDGHVFAAPIAWAQTDFCEEILLGREVVFDLFDIEFKQAEETIIFKWRGGQA</sequence>
<dbReference type="CDD" id="cd00303">
    <property type="entry name" value="retropepsin_like"/>
    <property type="match status" value="1"/>
</dbReference>
<dbReference type="PROSITE" id="PS50175">
    <property type="entry name" value="ASP_PROT_RETROV"/>
    <property type="match status" value="1"/>
</dbReference>
<dbReference type="GO" id="GO:0004190">
    <property type="term" value="F:aspartic-type endopeptidase activity"/>
    <property type="evidence" value="ECO:0007669"/>
    <property type="project" value="InterPro"/>
</dbReference>
<protein>
    <recommendedName>
        <fullName evidence="2">Peptidase A2 domain-containing protein</fullName>
    </recommendedName>
</protein>
<dbReference type="RefSeq" id="WP_083624939.1">
    <property type="nucleotide sequence ID" value="NZ_LR734878.1"/>
</dbReference>
<dbReference type="GO" id="GO:0006508">
    <property type="term" value="P:proteolysis"/>
    <property type="evidence" value="ECO:0007669"/>
    <property type="project" value="InterPro"/>
</dbReference>
<comment type="caution">
    <text evidence="3">The sequence shown here is derived from an EMBL/GenBank/DDBJ whole genome shotgun (WGS) entry which is preliminary data.</text>
</comment>
<dbReference type="Gene3D" id="2.40.70.10">
    <property type="entry name" value="Acid Proteases"/>
    <property type="match status" value="1"/>
</dbReference>
<gene>
    <name evidence="3" type="ORF">PL8927_760019</name>
</gene>
<dbReference type="OrthoDB" id="459104at2"/>
<dbReference type="Pfam" id="PF18929">
    <property type="entry name" value="DUF5678"/>
    <property type="match status" value="1"/>
</dbReference>
<accession>A0A7Z9E4K0</accession>
<dbReference type="PROSITE" id="PS00141">
    <property type="entry name" value="ASP_PROTEASE"/>
    <property type="match status" value="1"/>
</dbReference>
<keyword evidence="4" id="KW-1185">Reference proteome</keyword>
<keyword evidence="1" id="KW-0378">Hydrolase</keyword>
<dbReference type="InterPro" id="IPR021109">
    <property type="entry name" value="Peptidase_aspartic_dom_sf"/>
</dbReference>
<evidence type="ECO:0000259" key="2">
    <source>
        <dbReference type="PROSITE" id="PS50175"/>
    </source>
</evidence>
<feature type="domain" description="Peptidase A2" evidence="2">
    <location>
        <begin position="102"/>
        <end position="144"/>
    </location>
</feature>
<dbReference type="EMBL" id="CZCU02000153">
    <property type="protein sequence ID" value="VXD22709.1"/>
    <property type="molecule type" value="Genomic_DNA"/>
</dbReference>
<proteinExistence type="predicted"/>